<dbReference type="CDD" id="cd00130">
    <property type="entry name" value="PAS"/>
    <property type="match status" value="1"/>
</dbReference>
<gene>
    <name evidence="18" type="ORF">PQ455_04805</name>
</gene>
<evidence type="ECO:0000256" key="4">
    <source>
        <dbReference type="ARBA" id="ARBA00022553"/>
    </source>
</evidence>
<dbReference type="InterPro" id="IPR003018">
    <property type="entry name" value="GAF"/>
</dbReference>
<dbReference type="InterPro" id="IPR000700">
    <property type="entry name" value="PAS-assoc_C"/>
</dbReference>
<dbReference type="Gene3D" id="3.30.565.10">
    <property type="entry name" value="Histidine kinase-like ATPase, C-terminal domain"/>
    <property type="match status" value="1"/>
</dbReference>
<sequence>MTGSIQPRVAAADHFRRSGGVMGARIADHDWSATPLGAIAGWSPELVTSVGICLSCSSPTVIYWGPDHRMIFNDAWVAIPGGRGVEVLGEAAGAVWPAWSVIGRICAEAERTGTGSVTNDLRLTMRPHGHPVETFWNYSVTPIVAGDGRIAGLFNQGQETTQRVASLARAALLVDFGERVRRARSPQEVLAIGLELLGRHLGVARVGYSEIDEAAGLSRVERCWGDTDLADLTGTHSLEAFGGQMHRALARGEVFVIEDINSDDRFPPEVRAKFLSYGIVAAVVVPVLTRTGLVAGLFAHERRPCLWSESPIGTIRRMAERLWQEVTRTRSEIQLRDSEQRYRLIFEQAQDMIFTADLDQRITAANLTCAEAVDVPVADLIGRRLTDFLHPDDGDVTLAMLGQKLRHGGTTKYEVRLQRPGREAIRVEVNSTLATDADGRPSGLHGIARDITERRAFEDRQAALIDELNHRVKNTLALVQGLALQSFRADREASEAQDVFQHRLATLASAHDLLTRSRWEGAGFAELAATALGHYVDPDGRLTIAGPPVRLQPKAAVSLVLVLNELATNAAKYGAFSTPEGRITVAWGIADGRLTIDWREEGGPPARAPARRGFGLRMIERALANDLAAEVTMDFGEAGFRLTADAPQGKVQA</sequence>
<evidence type="ECO:0000256" key="15">
    <source>
        <dbReference type="ARBA" id="ARBA00023170"/>
    </source>
</evidence>
<evidence type="ECO:0000256" key="7">
    <source>
        <dbReference type="ARBA" id="ARBA00022643"/>
    </source>
</evidence>
<dbReference type="Pfam" id="PF08448">
    <property type="entry name" value="PAS_4"/>
    <property type="match status" value="1"/>
</dbReference>
<dbReference type="InterPro" id="IPR011102">
    <property type="entry name" value="Sig_transdc_His_kinase_HWE"/>
</dbReference>
<dbReference type="RefSeq" id="WP_273689675.1">
    <property type="nucleotide sequence ID" value="NZ_CP117411.1"/>
</dbReference>
<dbReference type="SUPFAM" id="SSF55874">
    <property type="entry name" value="ATPase domain of HSP90 chaperone/DNA topoisomerase II/histidine kinase"/>
    <property type="match status" value="1"/>
</dbReference>
<dbReference type="PROSITE" id="PS50112">
    <property type="entry name" value="PAS"/>
    <property type="match status" value="1"/>
</dbReference>
<proteinExistence type="predicted"/>
<evidence type="ECO:0000256" key="8">
    <source>
        <dbReference type="ARBA" id="ARBA00022679"/>
    </source>
</evidence>
<dbReference type="PROSITE" id="PS50113">
    <property type="entry name" value="PAC"/>
    <property type="match status" value="1"/>
</dbReference>
<evidence type="ECO:0000256" key="10">
    <source>
        <dbReference type="ARBA" id="ARBA00022741"/>
    </source>
</evidence>
<evidence type="ECO:0000313" key="19">
    <source>
        <dbReference type="Proteomes" id="UP001220395"/>
    </source>
</evidence>
<accession>A0ABY7TMY9</accession>
<protein>
    <recommendedName>
        <fullName evidence="2">histidine kinase</fullName>
        <ecNumber evidence="2">2.7.13.3</ecNumber>
    </recommendedName>
</protein>
<comment type="catalytic activity">
    <reaction evidence="1">
        <text>ATP + protein L-histidine = ADP + protein N-phospho-L-histidine.</text>
        <dbReference type="EC" id="2.7.13.3"/>
    </reaction>
</comment>
<dbReference type="SMART" id="SM00911">
    <property type="entry name" value="HWE_HK"/>
    <property type="match status" value="1"/>
</dbReference>
<keyword evidence="6" id="KW-0285">Flavoprotein</keyword>
<dbReference type="SUPFAM" id="SSF55785">
    <property type="entry name" value="PYP-like sensor domain (PAS domain)"/>
    <property type="match status" value="1"/>
</dbReference>
<dbReference type="SUPFAM" id="SSF55781">
    <property type="entry name" value="GAF domain-like"/>
    <property type="match status" value="1"/>
</dbReference>
<keyword evidence="13" id="KW-0157">Chromophore</keyword>
<keyword evidence="11 18" id="KW-0418">Kinase</keyword>
<dbReference type="PANTHER" id="PTHR41523:SF7">
    <property type="entry name" value="HISTIDINE KINASE"/>
    <property type="match status" value="1"/>
</dbReference>
<dbReference type="Pfam" id="PF07536">
    <property type="entry name" value="HWE_HK"/>
    <property type="match status" value="1"/>
</dbReference>
<keyword evidence="14" id="KW-0843">Virulence</keyword>
<evidence type="ECO:0000256" key="6">
    <source>
        <dbReference type="ARBA" id="ARBA00022630"/>
    </source>
</evidence>
<evidence type="ECO:0000256" key="13">
    <source>
        <dbReference type="ARBA" id="ARBA00022991"/>
    </source>
</evidence>
<evidence type="ECO:0000256" key="5">
    <source>
        <dbReference type="ARBA" id="ARBA00022606"/>
    </source>
</evidence>
<keyword evidence="5" id="KW-0716">Sensory transduction</keyword>
<evidence type="ECO:0000256" key="2">
    <source>
        <dbReference type="ARBA" id="ARBA00012438"/>
    </source>
</evidence>
<dbReference type="Gene3D" id="3.30.450.20">
    <property type="entry name" value="PAS domain"/>
    <property type="match status" value="2"/>
</dbReference>
<reference evidence="18 19" key="1">
    <citation type="submission" date="2023-02" db="EMBL/GenBank/DDBJ databases">
        <title>Genome sequence of Sphingomonas naphthae.</title>
        <authorList>
            <person name="Kim S."/>
            <person name="Heo J."/>
            <person name="Kwon S.-W."/>
        </authorList>
    </citation>
    <scope>NUCLEOTIDE SEQUENCE [LARGE SCALE GENOMIC DNA]</scope>
    <source>
        <strain evidence="18 19">KACC 18716</strain>
    </source>
</reference>
<evidence type="ECO:0000256" key="12">
    <source>
        <dbReference type="ARBA" id="ARBA00022840"/>
    </source>
</evidence>
<keyword evidence="19" id="KW-1185">Reference proteome</keyword>
<keyword evidence="9" id="KW-0677">Repeat</keyword>
<name>A0ABY7TMY9_9SPHN</name>
<evidence type="ECO:0000256" key="9">
    <source>
        <dbReference type="ARBA" id="ARBA00022737"/>
    </source>
</evidence>
<dbReference type="GO" id="GO:0016301">
    <property type="term" value="F:kinase activity"/>
    <property type="evidence" value="ECO:0007669"/>
    <property type="project" value="UniProtKB-KW"/>
</dbReference>
<dbReference type="InterPro" id="IPR035965">
    <property type="entry name" value="PAS-like_dom_sf"/>
</dbReference>
<dbReference type="Proteomes" id="UP001220395">
    <property type="component" value="Chromosome"/>
</dbReference>
<dbReference type="CDD" id="cd16936">
    <property type="entry name" value="HATPase_RsbW-like"/>
    <property type="match status" value="1"/>
</dbReference>
<dbReference type="Pfam" id="PF01590">
    <property type="entry name" value="GAF"/>
    <property type="match status" value="1"/>
</dbReference>
<evidence type="ECO:0000313" key="18">
    <source>
        <dbReference type="EMBL" id="WCT74554.1"/>
    </source>
</evidence>
<dbReference type="NCBIfam" id="TIGR00229">
    <property type="entry name" value="sensory_box"/>
    <property type="match status" value="1"/>
</dbReference>
<dbReference type="InterPro" id="IPR001610">
    <property type="entry name" value="PAC"/>
</dbReference>
<dbReference type="EC" id="2.7.13.3" evidence="2"/>
<keyword evidence="8" id="KW-0808">Transferase</keyword>
<keyword evidence="10" id="KW-0547">Nucleotide-binding</keyword>
<evidence type="ECO:0000256" key="3">
    <source>
        <dbReference type="ARBA" id="ARBA00022543"/>
    </source>
</evidence>
<dbReference type="SMART" id="SM00086">
    <property type="entry name" value="PAC"/>
    <property type="match status" value="1"/>
</dbReference>
<dbReference type="SMART" id="SM00065">
    <property type="entry name" value="GAF"/>
    <property type="match status" value="1"/>
</dbReference>
<dbReference type="InterPro" id="IPR029016">
    <property type="entry name" value="GAF-like_dom_sf"/>
</dbReference>
<keyword evidence="15" id="KW-0675">Receptor</keyword>
<dbReference type="InterPro" id="IPR013656">
    <property type="entry name" value="PAS_4"/>
</dbReference>
<evidence type="ECO:0000259" key="17">
    <source>
        <dbReference type="PROSITE" id="PS50113"/>
    </source>
</evidence>
<evidence type="ECO:0000256" key="11">
    <source>
        <dbReference type="ARBA" id="ARBA00022777"/>
    </source>
</evidence>
<dbReference type="EMBL" id="CP117411">
    <property type="protein sequence ID" value="WCT74554.1"/>
    <property type="molecule type" value="Genomic_DNA"/>
</dbReference>
<feature type="domain" description="PAS" evidence="16">
    <location>
        <begin position="338"/>
        <end position="408"/>
    </location>
</feature>
<dbReference type="PANTHER" id="PTHR41523">
    <property type="entry name" value="TWO-COMPONENT SYSTEM SENSOR PROTEIN"/>
    <property type="match status" value="1"/>
</dbReference>
<keyword evidence="12" id="KW-0067">ATP-binding</keyword>
<dbReference type="SMART" id="SM00091">
    <property type="entry name" value="PAS"/>
    <property type="match status" value="1"/>
</dbReference>
<evidence type="ECO:0000259" key="16">
    <source>
        <dbReference type="PROSITE" id="PS50112"/>
    </source>
</evidence>
<feature type="domain" description="PAC" evidence="17">
    <location>
        <begin position="411"/>
        <end position="463"/>
    </location>
</feature>
<dbReference type="InterPro" id="IPR036890">
    <property type="entry name" value="HATPase_C_sf"/>
</dbReference>
<keyword evidence="3" id="KW-0600">Photoreceptor protein</keyword>
<keyword evidence="7" id="KW-0288">FMN</keyword>
<dbReference type="Gene3D" id="3.30.450.40">
    <property type="match status" value="1"/>
</dbReference>
<dbReference type="InterPro" id="IPR000014">
    <property type="entry name" value="PAS"/>
</dbReference>
<organism evidence="18 19">
    <name type="scientific">Sphingomonas naphthae</name>
    <dbReference type="NCBI Taxonomy" id="1813468"/>
    <lineage>
        <taxon>Bacteria</taxon>
        <taxon>Pseudomonadati</taxon>
        <taxon>Pseudomonadota</taxon>
        <taxon>Alphaproteobacteria</taxon>
        <taxon>Sphingomonadales</taxon>
        <taxon>Sphingomonadaceae</taxon>
        <taxon>Sphingomonas</taxon>
    </lineage>
</organism>
<keyword evidence="4" id="KW-0597">Phosphoprotein</keyword>
<evidence type="ECO:0000256" key="1">
    <source>
        <dbReference type="ARBA" id="ARBA00000085"/>
    </source>
</evidence>
<evidence type="ECO:0000256" key="14">
    <source>
        <dbReference type="ARBA" id="ARBA00023026"/>
    </source>
</evidence>